<feature type="region of interest" description="Disordered" evidence="1">
    <location>
        <begin position="1"/>
        <end position="124"/>
    </location>
</feature>
<accession>A0ABW2TNH0</accession>
<gene>
    <name evidence="3" type="ORF">ACFQV2_16945</name>
</gene>
<feature type="domain" description="Histidine kinase/HSP90-like ATPase" evidence="2">
    <location>
        <begin position="113"/>
        <end position="190"/>
    </location>
</feature>
<proteinExistence type="predicted"/>
<name>A0ABW2TNH0_9PSEU</name>
<dbReference type="CDD" id="cd16936">
    <property type="entry name" value="HATPase_RsbW-like"/>
    <property type="match status" value="1"/>
</dbReference>
<sequence length="195" mass="22530">MGPLRVGRQHDLVVLPAPQPLPLRRDHHTPAGPGRGRTHPPDPRHRHRSRRQPPLRPGLHQPPRHPGPPRRRPTRHHPRQPLPRRRPPSRRRRRPSPRPRHRHRRPRLRRLRSHDQRHPPRHTPVTLRLWTTPTRVVVHVTDSGPGPRDPHAGLIPAARVQGGLGLWLTHQLDIEVGLITTPDGFTIRLRGGELP</sequence>
<keyword evidence="3" id="KW-0547">Nucleotide-binding</keyword>
<evidence type="ECO:0000256" key="1">
    <source>
        <dbReference type="SAM" id="MobiDB-lite"/>
    </source>
</evidence>
<reference evidence="4" key="1">
    <citation type="journal article" date="2019" name="Int. J. Syst. Evol. Microbiol.">
        <title>The Global Catalogue of Microorganisms (GCM) 10K type strain sequencing project: providing services to taxonomists for standard genome sequencing and annotation.</title>
        <authorList>
            <consortium name="The Broad Institute Genomics Platform"/>
            <consortium name="The Broad Institute Genome Sequencing Center for Infectious Disease"/>
            <person name="Wu L."/>
            <person name="Ma J."/>
        </authorList>
    </citation>
    <scope>NUCLEOTIDE SEQUENCE [LARGE SCALE GENOMIC DNA]</scope>
    <source>
        <strain evidence="4">JCM 17695</strain>
    </source>
</reference>
<dbReference type="InterPro" id="IPR003594">
    <property type="entry name" value="HATPase_dom"/>
</dbReference>
<evidence type="ECO:0000313" key="3">
    <source>
        <dbReference type="EMBL" id="MFC7614951.1"/>
    </source>
</evidence>
<feature type="compositionally biased region" description="Basic residues" evidence="1">
    <location>
        <begin position="44"/>
        <end position="53"/>
    </location>
</feature>
<dbReference type="Gene3D" id="3.30.565.10">
    <property type="entry name" value="Histidine kinase-like ATPase, C-terminal domain"/>
    <property type="match status" value="1"/>
</dbReference>
<dbReference type="SUPFAM" id="SSF55874">
    <property type="entry name" value="ATPase domain of HSP90 chaperone/DNA topoisomerase II/histidine kinase"/>
    <property type="match status" value="1"/>
</dbReference>
<dbReference type="Proteomes" id="UP001596512">
    <property type="component" value="Unassembled WGS sequence"/>
</dbReference>
<evidence type="ECO:0000259" key="2">
    <source>
        <dbReference type="Pfam" id="PF13581"/>
    </source>
</evidence>
<dbReference type="GO" id="GO:0005524">
    <property type="term" value="F:ATP binding"/>
    <property type="evidence" value="ECO:0007669"/>
    <property type="project" value="UniProtKB-KW"/>
</dbReference>
<protein>
    <submittedName>
        <fullName evidence="3">ATP-binding protein</fullName>
    </submittedName>
</protein>
<comment type="caution">
    <text evidence="3">The sequence shown here is derived from an EMBL/GenBank/DDBJ whole genome shotgun (WGS) entry which is preliminary data.</text>
</comment>
<keyword evidence="3" id="KW-0067">ATP-binding</keyword>
<keyword evidence="4" id="KW-1185">Reference proteome</keyword>
<organism evidence="3 4">
    <name type="scientific">Actinokineospora soli</name>
    <dbReference type="NCBI Taxonomy" id="1048753"/>
    <lineage>
        <taxon>Bacteria</taxon>
        <taxon>Bacillati</taxon>
        <taxon>Actinomycetota</taxon>
        <taxon>Actinomycetes</taxon>
        <taxon>Pseudonocardiales</taxon>
        <taxon>Pseudonocardiaceae</taxon>
        <taxon>Actinokineospora</taxon>
    </lineage>
</organism>
<dbReference type="EMBL" id="JBHTEY010000004">
    <property type="protein sequence ID" value="MFC7614951.1"/>
    <property type="molecule type" value="Genomic_DNA"/>
</dbReference>
<evidence type="ECO:0000313" key="4">
    <source>
        <dbReference type="Proteomes" id="UP001596512"/>
    </source>
</evidence>
<dbReference type="InterPro" id="IPR036890">
    <property type="entry name" value="HATPase_C_sf"/>
</dbReference>
<dbReference type="Pfam" id="PF13581">
    <property type="entry name" value="HATPase_c_2"/>
    <property type="match status" value="1"/>
</dbReference>
<feature type="compositionally biased region" description="Basic residues" evidence="1">
    <location>
        <begin position="67"/>
        <end position="112"/>
    </location>
</feature>